<dbReference type="AlphaFoldDB" id="A0A4Y2D5L5"/>
<evidence type="ECO:0000313" key="2">
    <source>
        <dbReference type="Proteomes" id="UP000499080"/>
    </source>
</evidence>
<comment type="caution">
    <text evidence="1">The sequence shown here is derived from an EMBL/GenBank/DDBJ whole genome shotgun (WGS) entry which is preliminary data.</text>
</comment>
<gene>
    <name evidence="1" type="ORF">AVEN_209665_1</name>
</gene>
<dbReference type="Proteomes" id="UP000499080">
    <property type="component" value="Unassembled WGS sequence"/>
</dbReference>
<proteinExistence type="predicted"/>
<name>A0A4Y2D5L5_ARAVE</name>
<dbReference type="EMBL" id="BGPR01000306">
    <property type="protein sequence ID" value="GBM11981.1"/>
    <property type="molecule type" value="Genomic_DNA"/>
</dbReference>
<reference evidence="1 2" key="1">
    <citation type="journal article" date="2019" name="Sci. Rep.">
        <title>Orb-weaving spider Araneus ventricosus genome elucidates the spidroin gene catalogue.</title>
        <authorList>
            <person name="Kono N."/>
            <person name="Nakamura H."/>
            <person name="Ohtoshi R."/>
            <person name="Moran D.A.P."/>
            <person name="Shinohara A."/>
            <person name="Yoshida Y."/>
            <person name="Fujiwara M."/>
            <person name="Mori M."/>
            <person name="Tomita M."/>
            <person name="Arakawa K."/>
        </authorList>
    </citation>
    <scope>NUCLEOTIDE SEQUENCE [LARGE SCALE GENOMIC DNA]</scope>
</reference>
<organism evidence="1 2">
    <name type="scientific">Araneus ventricosus</name>
    <name type="common">Orbweaver spider</name>
    <name type="synonym">Epeira ventricosa</name>
    <dbReference type="NCBI Taxonomy" id="182803"/>
    <lineage>
        <taxon>Eukaryota</taxon>
        <taxon>Metazoa</taxon>
        <taxon>Ecdysozoa</taxon>
        <taxon>Arthropoda</taxon>
        <taxon>Chelicerata</taxon>
        <taxon>Arachnida</taxon>
        <taxon>Araneae</taxon>
        <taxon>Araneomorphae</taxon>
        <taxon>Entelegynae</taxon>
        <taxon>Araneoidea</taxon>
        <taxon>Araneidae</taxon>
        <taxon>Araneus</taxon>
    </lineage>
</organism>
<accession>A0A4Y2D5L5</accession>
<keyword evidence="2" id="KW-1185">Reference proteome</keyword>
<sequence length="82" mass="9587">MNKKHILREYGVVIVKSLTDGLDCPLVQVPAYFCFVTNAVKLKSKHRRVIHPTEQSWWLVTFGRRESCVQDAMRGPREEWSN</sequence>
<evidence type="ECO:0000313" key="1">
    <source>
        <dbReference type="EMBL" id="GBM11981.1"/>
    </source>
</evidence>
<protein>
    <submittedName>
        <fullName evidence="1">Uncharacterized protein</fullName>
    </submittedName>
</protein>